<feature type="compositionally biased region" description="Basic residues" evidence="7">
    <location>
        <begin position="490"/>
        <end position="502"/>
    </location>
</feature>
<dbReference type="InterPro" id="IPR001678">
    <property type="entry name" value="MeTrfase_RsmB-F_NOP2_dom"/>
</dbReference>
<sequence length="519" mass="57042">MAKVKLKTAEMDALEGNGKGLRAPLQRKIRRQAAEILKKLLIGDAHRQSQASIKTLIYAPSIVAKKATMALTCRCLKYLPVIKDVVSATDLLAKKNKVPVELVYVLTCEMLFGQELLSSGYAEDIVLLRKSALQSALVRLLVKKNVTSVDDLVAAQGIEISMPRYVRVNTLKISRSEALKSLKQLTDSVREDDLIPDLLILPAGTDLHKHALVLDGSLVLQGKASCMPAPVLDPRPDWEVIDACAAPGNKTVHLATLMKGKGRIYACEVDSKRVLRLRETVKIAGASNVEVHHGDFLKIDPKKLPYSKVRGILLDPSCSGSGTKVQRLDHLLPSNTTGSQKDDAEKQRVEQLAQFQERALLHALGFPAVERVVYSTCSIYQRENEGVVQAVLPQAFAHGFRLATALPNWPHRGLPVFDGAHHLVRTDSERDQMDGFFVALFVRKKGGATEVEAQTRALQRTLSEGESTPLSLQGDKSEVAEVPADAGKLSKLRRRKLKRQRKKEQLVSAASAAKKAREL</sequence>
<organism evidence="9 10">
    <name type="scientific">Riccia fluitans</name>
    <dbReference type="NCBI Taxonomy" id="41844"/>
    <lineage>
        <taxon>Eukaryota</taxon>
        <taxon>Viridiplantae</taxon>
        <taxon>Streptophyta</taxon>
        <taxon>Embryophyta</taxon>
        <taxon>Marchantiophyta</taxon>
        <taxon>Marchantiopsida</taxon>
        <taxon>Marchantiidae</taxon>
        <taxon>Marchantiales</taxon>
        <taxon>Ricciaceae</taxon>
        <taxon>Riccia</taxon>
    </lineage>
</organism>
<dbReference type="InterPro" id="IPR029063">
    <property type="entry name" value="SAM-dependent_MTases_sf"/>
</dbReference>
<dbReference type="Gene3D" id="3.30.70.1170">
    <property type="entry name" value="Sun protein, domain 3"/>
    <property type="match status" value="1"/>
</dbReference>
<dbReference type="Pfam" id="PF21148">
    <property type="entry name" value="NSUN5_fdxn-like"/>
    <property type="match status" value="1"/>
</dbReference>
<keyword evidence="4 6" id="KW-0694">RNA-binding</keyword>
<dbReference type="GO" id="GO:0032259">
    <property type="term" value="P:methylation"/>
    <property type="evidence" value="ECO:0007669"/>
    <property type="project" value="UniProtKB-KW"/>
</dbReference>
<name>A0ABD1XRE2_9MARC</name>
<evidence type="ECO:0000256" key="4">
    <source>
        <dbReference type="ARBA" id="ARBA00022884"/>
    </source>
</evidence>
<dbReference type="InterPro" id="IPR048889">
    <property type="entry name" value="NSUN5_RCM1_N"/>
</dbReference>
<keyword evidence="10" id="KW-1185">Reference proteome</keyword>
<comment type="caution">
    <text evidence="9">The sequence shown here is derived from an EMBL/GenBank/DDBJ whole genome shotgun (WGS) entry which is preliminary data.</text>
</comment>
<evidence type="ECO:0000256" key="5">
    <source>
        <dbReference type="ARBA" id="ARBA00053002"/>
    </source>
</evidence>
<dbReference type="PRINTS" id="PR02008">
    <property type="entry name" value="RCMTFAMILY"/>
</dbReference>
<protein>
    <recommendedName>
        <fullName evidence="8">SAM-dependent MTase RsmB/NOP-type domain-containing protein</fullName>
    </recommendedName>
</protein>
<evidence type="ECO:0000256" key="1">
    <source>
        <dbReference type="ARBA" id="ARBA00022603"/>
    </source>
</evidence>
<evidence type="ECO:0000256" key="7">
    <source>
        <dbReference type="SAM" id="MobiDB-lite"/>
    </source>
</evidence>
<dbReference type="PANTHER" id="PTHR22807">
    <property type="entry name" value="NOP2 YEAST -RELATED NOL1/NOP2/FMU SUN DOMAIN-CONTAINING"/>
    <property type="match status" value="1"/>
</dbReference>
<evidence type="ECO:0000256" key="3">
    <source>
        <dbReference type="ARBA" id="ARBA00022691"/>
    </source>
</evidence>
<keyword evidence="3 6" id="KW-0949">S-adenosyl-L-methionine</keyword>
<dbReference type="InterPro" id="IPR023267">
    <property type="entry name" value="RCMT"/>
</dbReference>
<dbReference type="PROSITE" id="PS51686">
    <property type="entry name" value="SAM_MT_RSMB_NOP"/>
    <property type="match status" value="1"/>
</dbReference>
<comment type="catalytic activity">
    <reaction evidence="5">
        <text>a cytidine in 25S rRNA + S-adenosyl-L-methionine = a 5-methylcytidine in 25S rRNA + S-adenosyl-L-homocysteine + H(+)</text>
        <dbReference type="Rhea" id="RHEA:47780"/>
        <dbReference type="Rhea" id="RHEA-COMP:11911"/>
        <dbReference type="Rhea" id="RHEA-COMP:11912"/>
        <dbReference type="ChEBI" id="CHEBI:15378"/>
        <dbReference type="ChEBI" id="CHEBI:57856"/>
        <dbReference type="ChEBI" id="CHEBI:59789"/>
        <dbReference type="ChEBI" id="CHEBI:74483"/>
        <dbReference type="ChEBI" id="CHEBI:82748"/>
    </reaction>
</comment>
<feature type="binding site" evidence="6">
    <location>
        <begin position="244"/>
        <end position="250"/>
    </location>
    <ligand>
        <name>S-adenosyl-L-methionine</name>
        <dbReference type="ChEBI" id="CHEBI:59789"/>
    </ligand>
</feature>
<reference evidence="9 10" key="1">
    <citation type="submission" date="2024-09" db="EMBL/GenBank/DDBJ databases">
        <title>Chromosome-scale assembly of Riccia fluitans.</title>
        <authorList>
            <person name="Paukszto L."/>
            <person name="Sawicki J."/>
            <person name="Karawczyk K."/>
            <person name="Piernik-Szablinska J."/>
            <person name="Szczecinska M."/>
            <person name="Mazdziarz M."/>
        </authorList>
    </citation>
    <scope>NUCLEOTIDE SEQUENCE [LARGE SCALE GENOMIC DNA]</scope>
    <source>
        <strain evidence="9">Rf_01</strain>
        <tissue evidence="9">Aerial parts of the thallus</tissue>
    </source>
</reference>
<dbReference type="EMBL" id="JBHFFA010000007">
    <property type="protein sequence ID" value="KAL2611496.1"/>
    <property type="molecule type" value="Genomic_DNA"/>
</dbReference>
<dbReference type="SUPFAM" id="SSF53335">
    <property type="entry name" value="S-adenosyl-L-methionine-dependent methyltransferases"/>
    <property type="match status" value="1"/>
</dbReference>
<dbReference type="InterPro" id="IPR049561">
    <property type="entry name" value="NSUN5_7_fdxn-like"/>
</dbReference>
<evidence type="ECO:0000313" key="10">
    <source>
        <dbReference type="Proteomes" id="UP001605036"/>
    </source>
</evidence>
<feature type="binding site" evidence="6">
    <location>
        <position position="295"/>
    </location>
    <ligand>
        <name>S-adenosyl-L-methionine</name>
        <dbReference type="ChEBI" id="CHEBI:59789"/>
    </ligand>
</feature>
<feature type="binding site" evidence="6">
    <location>
        <position position="268"/>
    </location>
    <ligand>
        <name>S-adenosyl-L-methionine</name>
        <dbReference type="ChEBI" id="CHEBI:59789"/>
    </ligand>
</feature>
<feature type="active site" description="Nucleophile" evidence="6">
    <location>
        <position position="377"/>
    </location>
</feature>
<dbReference type="Gene3D" id="3.40.50.150">
    <property type="entry name" value="Vaccinia Virus protein VP39"/>
    <property type="match status" value="1"/>
</dbReference>
<evidence type="ECO:0000256" key="6">
    <source>
        <dbReference type="PROSITE-ProRule" id="PRU01023"/>
    </source>
</evidence>
<dbReference type="Proteomes" id="UP001605036">
    <property type="component" value="Unassembled WGS sequence"/>
</dbReference>
<gene>
    <name evidence="9" type="ORF">R1flu_023188</name>
</gene>
<feature type="domain" description="SAM-dependent MTase RsmB/NOP-type" evidence="8">
    <location>
        <begin position="154"/>
        <end position="444"/>
    </location>
</feature>
<keyword evidence="1 6" id="KW-0489">Methyltransferase</keyword>
<dbReference type="FunFam" id="3.40.50.150:FF:000164">
    <property type="entry name" value="Methyltransferase NSUN5, putative"/>
    <property type="match status" value="1"/>
</dbReference>
<dbReference type="Pfam" id="PF01189">
    <property type="entry name" value="Methyltr_RsmB-F"/>
    <property type="match status" value="1"/>
</dbReference>
<evidence type="ECO:0000256" key="2">
    <source>
        <dbReference type="ARBA" id="ARBA00022679"/>
    </source>
</evidence>
<dbReference type="GO" id="GO:0003723">
    <property type="term" value="F:RNA binding"/>
    <property type="evidence" value="ECO:0007669"/>
    <property type="project" value="UniProtKB-UniRule"/>
</dbReference>
<accession>A0ABD1XRE2</accession>
<dbReference type="CDD" id="cd02440">
    <property type="entry name" value="AdoMet_MTases"/>
    <property type="match status" value="1"/>
</dbReference>
<dbReference type="PANTHER" id="PTHR22807:SF4">
    <property type="entry name" value="28S RRNA (CYTOSINE-C(5))-METHYLTRANSFERASE"/>
    <property type="match status" value="1"/>
</dbReference>
<dbReference type="Pfam" id="PF21153">
    <property type="entry name" value="NSUN5_N"/>
    <property type="match status" value="1"/>
</dbReference>
<evidence type="ECO:0000259" key="8">
    <source>
        <dbReference type="PROSITE" id="PS51686"/>
    </source>
</evidence>
<feature type="compositionally biased region" description="Polar residues" evidence="7">
    <location>
        <begin position="460"/>
        <end position="471"/>
    </location>
</feature>
<feature type="binding site" evidence="6">
    <location>
        <position position="315"/>
    </location>
    <ligand>
        <name>S-adenosyl-L-methionine</name>
        <dbReference type="ChEBI" id="CHEBI:59789"/>
    </ligand>
</feature>
<keyword evidence="2 6" id="KW-0808">Transferase</keyword>
<comment type="similarity">
    <text evidence="6">Belongs to the class I-like SAM-binding methyltransferase superfamily. RsmB/NOP family.</text>
</comment>
<proteinExistence type="inferred from homology"/>
<dbReference type="AlphaFoldDB" id="A0ABD1XRE2"/>
<dbReference type="InterPro" id="IPR049560">
    <property type="entry name" value="MeTrfase_RsmB-F_NOP2_cat"/>
</dbReference>
<dbReference type="GO" id="GO:0008168">
    <property type="term" value="F:methyltransferase activity"/>
    <property type="evidence" value="ECO:0007669"/>
    <property type="project" value="UniProtKB-KW"/>
</dbReference>
<evidence type="ECO:0000313" key="9">
    <source>
        <dbReference type="EMBL" id="KAL2611496.1"/>
    </source>
</evidence>
<feature type="region of interest" description="Disordered" evidence="7">
    <location>
        <begin position="460"/>
        <end position="519"/>
    </location>
</feature>